<gene>
    <name evidence="8" type="ORF">ACFQ4A_14600</name>
</gene>
<keyword evidence="3 6" id="KW-0812">Transmembrane</keyword>
<dbReference type="InterPro" id="IPR020846">
    <property type="entry name" value="MFS_dom"/>
</dbReference>
<feature type="transmembrane region" description="Helical" evidence="6">
    <location>
        <begin position="12"/>
        <end position="29"/>
    </location>
</feature>
<evidence type="ECO:0000256" key="3">
    <source>
        <dbReference type="ARBA" id="ARBA00022692"/>
    </source>
</evidence>
<evidence type="ECO:0000256" key="4">
    <source>
        <dbReference type="ARBA" id="ARBA00022989"/>
    </source>
</evidence>
<dbReference type="InterPro" id="IPR011701">
    <property type="entry name" value="MFS"/>
</dbReference>
<feature type="transmembrane region" description="Helical" evidence="6">
    <location>
        <begin position="276"/>
        <end position="299"/>
    </location>
</feature>
<evidence type="ECO:0000256" key="2">
    <source>
        <dbReference type="ARBA" id="ARBA00022448"/>
    </source>
</evidence>
<sequence length="431" mass="47870">MTARRKVFQTFYYGWFIVFIGGLGIFFSGPGQTYSNSAFIDEYIQDFGWSRTEVSSLYSTATLIAGLTMMFVGRFIDRYGQRFMMVTVGIVFALACFFNSMVTNMVMLAVGFFMVRLLGQGTMSLIPNTLVAQWFVKKRGRAFSFMTMGSFISAMLFPIINTWLIQTWDWQVAWQFWGVMLLVVFVPFALFGVRNRPEQMGLEPDGLQKSKDDNTEPVMGTATLPEAEADWTLKEAMRTWAFWGILISVGIPAMINTGITFHIMSIFDTNGLSPGIAAMVLSLMAFVGMPMSLISGFITEKVPTNYLLASVFVIEIIFLLLLLVTESFLLAVLFGVVWGAANGLERIGMNVIWPDYFGRKYVGSINGVGMTMVVIGSSLGPLPFGAGFDLFHNYTPVLLASLIFPVAGVICAVTAKRPQKAKLDAIRARQD</sequence>
<dbReference type="PANTHER" id="PTHR11360">
    <property type="entry name" value="MONOCARBOXYLATE TRANSPORTER"/>
    <property type="match status" value="1"/>
</dbReference>
<dbReference type="Proteomes" id="UP001597178">
    <property type="component" value="Unassembled WGS sequence"/>
</dbReference>
<comment type="caution">
    <text evidence="8">The sequence shown here is derived from an EMBL/GenBank/DDBJ whole genome shotgun (WGS) entry which is preliminary data.</text>
</comment>
<feature type="transmembrane region" description="Helical" evidence="6">
    <location>
        <begin position="83"/>
        <end position="102"/>
    </location>
</feature>
<feature type="transmembrane region" description="Helical" evidence="6">
    <location>
        <begin position="306"/>
        <end position="324"/>
    </location>
</feature>
<name>A0ABW3ZY03_9BACI</name>
<dbReference type="RefSeq" id="WP_382401859.1">
    <property type="nucleotide sequence ID" value="NZ_JBHTNH010000028.1"/>
</dbReference>
<dbReference type="CDD" id="cd17355">
    <property type="entry name" value="MFS_YcxA_like"/>
    <property type="match status" value="1"/>
</dbReference>
<feature type="transmembrane region" description="Helical" evidence="6">
    <location>
        <begin position="240"/>
        <end position="264"/>
    </location>
</feature>
<evidence type="ECO:0000313" key="8">
    <source>
        <dbReference type="EMBL" id="MFD1362885.1"/>
    </source>
</evidence>
<evidence type="ECO:0000256" key="5">
    <source>
        <dbReference type="ARBA" id="ARBA00023136"/>
    </source>
</evidence>
<organism evidence="8 9">
    <name type="scientific">Lentibacillus salinarum</name>
    <dbReference type="NCBI Taxonomy" id="446820"/>
    <lineage>
        <taxon>Bacteria</taxon>
        <taxon>Bacillati</taxon>
        <taxon>Bacillota</taxon>
        <taxon>Bacilli</taxon>
        <taxon>Bacillales</taxon>
        <taxon>Bacillaceae</taxon>
        <taxon>Lentibacillus</taxon>
    </lineage>
</organism>
<dbReference type="PROSITE" id="PS50850">
    <property type="entry name" value="MFS"/>
    <property type="match status" value="1"/>
</dbReference>
<accession>A0ABW3ZY03</accession>
<keyword evidence="5 6" id="KW-0472">Membrane</keyword>
<feature type="domain" description="Major facilitator superfamily (MFS) profile" evidence="7">
    <location>
        <begin position="17"/>
        <end position="419"/>
    </location>
</feature>
<feature type="transmembrane region" description="Helical" evidence="6">
    <location>
        <begin position="394"/>
        <end position="415"/>
    </location>
</feature>
<feature type="transmembrane region" description="Helical" evidence="6">
    <location>
        <begin position="57"/>
        <end position="76"/>
    </location>
</feature>
<proteinExistence type="predicted"/>
<comment type="subcellular location">
    <subcellularLocation>
        <location evidence="1">Cell membrane</location>
        <topology evidence="1">Multi-pass membrane protein</topology>
    </subcellularLocation>
</comment>
<feature type="transmembrane region" description="Helical" evidence="6">
    <location>
        <begin position="172"/>
        <end position="193"/>
    </location>
</feature>
<evidence type="ECO:0000256" key="6">
    <source>
        <dbReference type="SAM" id="Phobius"/>
    </source>
</evidence>
<evidence type="ECO:0000256" key="1">
    <source>
        <dbReference type="ARBA" id="ARBA00004651"/>
    </source>
</evidence>
<feature type="transmembrane region" description="Helical" evidence="6">
    <location>
        <begin position="108"/>
        <end position="130"/>
    </location>
</feature>
<protein>
    <submittedName>
        <fullName evidence="8">MFS transporter</fullName>
    </submittedName>
</protein>
<keyword evidence="4 6" id="KW-1133">Transmembrane helix</keyword>
<dbReference type="EMBL" id="JBHTNH010000028">
    <property type="protein sequence ID" value="MFD1362885.1"/>
    <property type="molecule type" value="Genomic_DNA"/>
</dbReference>
<evidence type="ECO:0000313" key="9">
    <source>
        <dbReference type="Proteomes" id="UP001597178"/>
    </source>
</evidence>
<reference evidence="9" key="1">
    <citation type="journal article" date="2019" name="Int. J. Syst. Evol. Microbiol.">
        <title>The Global Catalogue of Microorganisms (GCM) 10K type strain sequencing project: providing services to taxonomists for standard genome sequencing and annotation.</title>
        <authorList>
            <consortium name="The Broad Institute Genomics Platform"/>
            <consortium name="The Broad Institute Genome Sequencing Center for Infectious Disease"/>
            <person name="Wu L."/>
            <person name="Ma J."/>
        </authorList>
    </citation>
    <scope>NUCLEOTIDE SEQUENCE [LARGE SCALE GENOMIC DNA]</scope>
    <source>
        <strain evidence="9">CCUG 54822</strain>
    </source>
</reference>
<feature type="transmembrane region" description="Helical" evidence="6">
    <location>
        <begin position="142"/>
        <end position="160"/>
    </location>
</feature>
<dbReference type="PANTHER" id="PTHR11360:SF308">
    <property type="entry name" value="BLL3089 PROTEIN"/>
    <property type="match status" value="1"/>
</dbReference>
<feature type="transmembrane region" description="Helical" evidence="6">
    <location>
        <begin position="330"/>
        <end position="349"/>
    </location>
</feature>
<feature type="transmembrane region" description="Helical" evidence="6">
    <location>
        <begin position="361"/>
        <end position="382"/>
    </location>
</feature>
<dbReference type="InterPro" id="IPR050327">
    <property type="entry name" value="Proton-linked_MCT"/>
</dbReference>
<dbReference type="InterPro" id="IPR036259">
    <property type="entry name" value="MFS_trans_sf"/>
</dbReference>
<keyword evidence="2" id="KW-0813">Transport</keyword>
<dbReference type="SUPFAM" id="SSF103473">
    <property type="entry name" value="MFS general substrate transporter"/>
    <property type="match status" value="1"/>
</dbReference>
<evidence type="ECO:0000259" key="7">
    <source>
        <dbReference type="PROSITE" id="PS50850"/>
    </source>
</evidence>
<dbReference type="Gene3D" id="1.20.1250.20">
    <property type="entry name" value="MFS general substrate transporter like domains"/>
    <property type="match status" value="1"/>
</dbReference>
<keyword evidence="9" id="KW-1185">Reference proteome</keyword>
<dbReference type="Pfam" id="PF07690">
    <property type="entry name" value="MFS_1"/>
    <property type="match status" value="1"/>
</dbReference>